<dbReference type="AlphaFoldDB" id="C6Q2F7"/>
<evidence type="ECO:0000313" key="2">
    <source>
        <dbReference type="Proteomes" id="UP000004198"/>
    </source>
</evidence>
<protein>
    <submittedName>
        <fullName evidence="1">Uncharacterized protein</fullName>
    </submittedName>
</protein>
<name>C6Q2F7_9CLOT</name>
<evidence type="ECO:0000313" key="1">
    <source>
        <dbReference type="EMBL" id="EET84321.1"/>
    </source>
</evidence>
<dbReference type="Proteomes" id="UP000004198">
    <property type="component" value="Unassembled WGS sequence"/>
</dbReference>
<proteinExistence type="predicted"/>
<comment type="caution">
    <text evidence="1">The sequence shown here is derived from an EMBL/GenBank/DDBJ whole genome shotgun (WGS) entry which is preliminary data.</text>
</comment>
<reference evidence="1 2" key="1">
    <citation type="submission" date="2009-06" db="EMBL/GenBank/DDBJ databases">
        <title>The draft genome of Clostridium carboxidivorans P7.</title>
        <authorList>
            <consortium name="US DOE Joint Genome Institute (JGI-PGF)"/>
            <person name="Lucas S."/>
            <person name="Copeland A."/>
            <person name="Lapidus A."/>
            <person name="Glavina del Rio T."/>
            <person name="Tice H."/>
            <person name="Bruce D."/>
            <person name="Goodwin L."/>
            <person name="Pitluck S."/>
            <person name="Larimer F."/>
            <person name="Land M.L."/>
            <person name="Hauser L."/>
            <person name="Hemme C.L."/>
        </authorList>
    </citation>
    <scope>NUCLEOTIDE SEQUENCE [LARGE SCALE GENOMIC DNA]</scope>
    <source>
        <strain evidence="1 2">P7</strain>
    </source>
</reference>
<dbReference type="RefSeq" id="WP_007064108.1">
    <property type="nucleotide sequence ID" value="NZ_ACVI01000176.1"/>
</dbReference>
<dbReference type="EMBL" id="ACVI01000176">
    <property type="protein sequence ID" value="EET84321.1"/>
    <property type="molecule type" value="Genomic_DNA"/>
</dbReference>
<organism evidence="1 2">
    <name type="scientific">Clostridium carboxidivorans P7</name>
    <dbReference type="NCBI Taxonomy" id="536227"/>
    <lineage>
        <taxon>Bacteria</taxon>
        <taxon>Bacillati</taxon>
        <taxon>Bacillota</taxon>
        <taxon>Clostridia</taxon>
        <taxon>Eubacteriales</taxon>
        <taxon>Clostridiaceae</taxon>
        <taxon>Clostridium</taxon>
    </lineage>
</organism>
<accession>C6Q2F7</accession>
<sequence length="46" mass="5382">MVNYEKFKIGTADIDGKIEELFREGKKPEIFFPAHYSASEIEYLNL</sequence>
<gene>
    <name evidence="1" type="ORF">CcarbDRAFT_5225</name>
</gene>
<keyword evidence="2" id="KW-1185">Reference proteome</keyword>